<name>A0A9P4MB69_9PEZI</name>
<evidence type="ECO:0000313" key="5">
    <source>
        <dbReference type="Proteomes" id="UP000799772"/>
    </source>
</evidence>
<keyword evidence="2" id="KW-0732">Signal</keyword>
<gene>
    <name evidence="4" type="ORF">NA57DRAFT_65370</name>
</gene>
<feature type="region of interest" description="Disordered" evidence="1">
    <location>
        <begin position="438"/>
        <end position="461"/>
    </location>
</feature>
<evidence type="ECO:0000313" key="4">
    <source>
        <dbReference type="EMBL" id="KAF2101082.1"/>
    </source>
</evidence>
<evidence type="ECO:0000256" key="2">
    <source>
        <dbReference type="SAM" id="SignalP"/>
    </source>
</evidence>
<dbReference type="AlphaFoldDB" id="A0A9P4MB69"/>
<feature type="domain" description="Peptide N-acetyl-beta-D-glucosaminyl asparaginase amidase A N-terminal" evidence="3">
    <location>
        <begin position="62"/>
        <end position="376"/>
    </location>
</feature>
<protein>
    <recommendedName>
        <fullName evidence="3">Peptide N-acetyl-beta-D-glucosaminyl asparaginase amidase A N-terminal domain-containing protein</fullName>
    </recommendedName>
</protein>
<sequence length="642" mass="69624">MQFLFLGILLLVVGCNGEAHPRWNGQCALSSPVDEEVFPRQVSSNVLRDFQVTAPVYAPPDAKCEQTLMVHSFGNSYGQPFVGPYNPPSCDFNRVVMNFTVTSKGRQFDRLALMYLNDTEVFRTSTAEPTANGIIWTYTKDMSALLSLFKEPQKLIFDLGNLIDQTYTGPFNTTLSATYFMEANTPAAADMVIPVSGRMSSSNQPSAFVLPAVTAINNLTLPRNIKKAYFTLSACGQANEEFWWSNVPSSTTQTFSNTTLLGFSPWREVQLLIDGSIAGVAWPFPVIFTGGVVPGFWRPIVGIDAFDLKEDEIDISPFIPILADGKSHKFEIRVVGINDDGKGHASIAETVGDNWVVTGKIFLWLDDKGSTTTGIMSIRNVSNPEFHVISGTQRLSNGTNTTLTYSVLAQRNLEINSTIKTSEGEQVVSWRQSISFSNTGEVSDGGNTEVNSQMTSGAHQSSNGYSRIYSYPLYVWNTFSDNSASGGNLTISGKMDRSKDEEVLGRGALDTPVDALPPSGDSDSAPSYTGYSIRNRQNGTADLVQNNAKNISASSGETEQTYELSGEAGSLPQNAQAVPDYGNGKELYSRHVIAKNAAVILDKESPVMDEGFIANDIVSNPGLQMLGYPMAGVRGMLGRGPA</sequence>
<dbReference type="Proteomes" id="UP000799772">
    <property type="component" value="Unassembled WGS sequence"/>
</dbReference>
<evidence type="ECO:0000256" key="1">
    <source>
        <dbReference type="SAM" id="MobiDB-lite"/>
    </source>
</evidence>
<organism evidence="4 5">
    <name type="scientific">Rhizodiscina lignyota</name>
    <dbReference type="NCBI Taxonomy" id="1504668"/>
    <lineage>
        <taxon>Eukaryota</taxon>
        <taxon>Fungi</taxon>
        <taxon>Dikarya</taxon>
        <taxon>Ascomycota</taxon>
        <taxon>Pezizomycotina</taxon>
        <taxon>Dothideomycetes</taxon>
        <taxon>Pleosporomycetidae</taxon>
        <taxon>Aulographales</taxon>
        <taxon>Rhizodiscinaceae</taxon>
        <taxon>Rhizodiscina</taxon>
    </lineage>
</organism>
<evidence type="ECO:0000259" key="3">
    <source>
        <dbReference type="Pfam" id="PF12222"/>
    </source>
</evidence>
<comment type="caution">
    <text evidence="4">The sequence shown here is derived from an EMBL/GenBank/DDBJ whole genome shotgun (WGS) entry which is preliminary data.</text>
</comment>
<dbReference type="OrthoDB" id="1612078at2759"/>
<dbReference type="InterPro" id="IPR021102">
    <property type="entry name" value="PNGase_A"/>
</dbReference>
<dbReference type="Pfam" id="PF25156">
    <property type="entry name" value="PNGase_A_C"/>
    <property type="match status" value="1"/>
</dbReference>
<reference evidence="4" key="1">
    <citation type="journal article" date="2020" name="Stud. Mycol.">
        <title>101 Dothideomycetes genomes: a test case for predicting lifestyles and emergence of pathogens.</title>
        <authorList>
            <person name="Haridas S."/>
            <person name="Albert R."/>
            <person name="Binder M."/>
            <person name="Bloem J."/>
            <person name="Labutti K."/>
            <person name="Salamov A."/>
            <person name="Andreopoulos B."/>
            <person name="Baker S."/>
            <person name="Barry K."/>
            <person name="Bills G."/>
            <person name="Bluhm B."/>
            <person name="Cannon C."/>
            <person name="Castanera R."/>
            <person name="Culley D."/>
            <person name="Daum C."/>
            <person name="Ezra D."/>
            <person name="Gonzalez J."/>
            <person name="Henrissat B."/>
            <person name="Kuo A."/>
            <person name="Liang C."/>
            <person name="Lipzen A."/>
            <person name="Lutzoni F."/>
            <person name="Magnuson J."/>
            <person name="Mondo S."/>
            <person name="Nolan M."/>
            <person name="Ohm R."/>
            <person name="Pangilinan J."/>
            <person name="Park H.-J."/>
            <person name="Ramirez L."/>
            <person name="Alfaro M."/>
            <person name="Sun H."/>
            <person name="Tritt A."/>
            <person name="Yoshinaga Y."/>
            <person name="Zwiers L.-H."/>
            <person name="Turgeon B."/>
            <person name="Goodwin S."/>
            <person name="Spatafora J."/>
            <person name="Crous P."/>
            <person name="Grigoriev I."/>
        </authorList>
    </citation>
    <scope>NUCLEOTIDE SEQUENCE</scope>
    <source>
        <strain evidence="4">CBS 133067</strain>
    </source>
</reference>
<accession>A0A9P4MB69</accession>
<feature type="signal peptide" evidence="2">
    <location>
        <begin position="1"/>
        <end position="17"/>
    </location>
</feature>
<dbReference type="Pfam" id="PF12222">
    <property type="entry name" value="PNGaseA"/>
    <property type="match status" value="1"/>
</dbReference>
<feature type="compositionally biased region" description="Polar residues" evidence="1">
    <location>
        <begin position="521"/>
        <end position="534"/>
    </location>
</feature>
<dbReference type="EMBL" id="ML978124">
    <property type="protein sequence ID" value="KAF2101082.1"/>
    <property type="molecule type" value="Genomic_DNA"/>
</dbReference>
<feature type="chain" id="PRO_5040470959" description="Peptide N-acetyl-beta-D-glucosaminyl asparaginase amidase A N-terminal domain-containing protein" evidence="2">
    <location>
        <begin position="18"/>
        <end position="642"/>
    </location>
</feature>
<dbReference type="PANTHER" id="PTHR31104">
    <property type="entry name" value="PEPTIDE-N4-(N-ACETYL-BETA-GLUCOSAMINYL)ASPARAGINE AMIDASE A PROTEIN"/>
    <property type="match status" value="1"/>
</dbReference>
<keyword evidence="5" id="KW-1185">Reference proteome</keyword>
<proteinExistence type="predicted"/>
<feature type="region of interest" description="Disordered" evidence="1">
    <location>
        <begin position="508"/>
        <end position="534"/>
    </location>
</feature>
<dbReference type="InterPro" id="IPR056948">
    <property type="entry name" value="PNGaseA_N"/>
</dbReference>